<evidence type="ECO:0000256" key="1">
    <source>
        <dbReference type="ARBA" id="ARBA00004141"/>
    </source>
</evidence>
<dbReference type="NCBIfam" id="NF038017">
    <property type="entry name" value="ABC_perm1"/>
    <property type="match status" value="1"/>
</dbReference>
<gene>
    <name evidence="7" type="ORF">FJY75_08950</name>
</gene>
<comment type="similarity">
    <text evidence="5">Belongs to the binding-protein-dependent transport system permease family.</text>
</comment>
<feature type="transmembrane region" description="Helical" evidence="5">
    <location>
        <begin position="65"/>
        <end position="85"/>
    </location>
</feature>
<reference evidence="7" key="1">
    <citation type="submission" date="2019-03" db="EMBL/GenBank/DDBJ databases">
        <title>Lake Tanganyika Metagenome-Assembled Genomes (MAGs).</title>
        <authorList>
            <person name="Tran P."/>
        </authorList>
    </citation>
    <scope>NUCLEOTIDE SEQUENCE</scope>
    <source>
        <strain evidence="7">M_DeepCast_400m_m2_100</strain>
    </source>
</reference>
<dbReference type="InterPro" id="IPR000515">
    <property type="entry name" value="MetI-like"/>
</dbReference>
<feature type="transmembrane region" description="Helical" evidence="5">
    <location>
        <begin position="97"/>
        <end position="123"/>
    </location>
</feature>
<name>A0A938BMF6_UNCEI</name>
<keyword evidence="5" id="KW-0813">Transport</keyword>
<dbReference type="EMBL" id="VGIY01000229">
    <property type="protein sequence ID" value="MBM3317969.1"/>
    <property type="molecule type" value="Genomic_DNA"/>
</dbReference>
<proteinExistence type="inferred from homology"/>
<keyword evidence="4 5" id="KW-0472">Membrane</keyword>
<evidence type="ECO:0000256" key="5">
    <source>
        <dbReference type="RuleBase" id="RU363032"/>
    </source>
</evidence>
<dbReference type="PANTHER" id="PTHR43632:SF1">
    <property type="entry name" value="PERMEASE COMPONENT OF TUNGSTATE ABC TRANSPORTER"/>
    <property type="match status" value="1"/>
</dbReference>
<dbReference type="InterPro" id="IPR035906">
    <property type="entry name" value="MetI-like_sf"/>
</dbReference>
<dbReference type="CDD" id="cd06261">
    <property type="entry name" value="TM_PBP2"/>
    <property type="match status" value="1"/>
</dbReference>
<comment type="subcellular location">
    <subcellularLocation>
        <location evidence="5">Cell membrane</location>
        <topology evidence="5">Multi-pass membrane protein</topology>
    </subcellularLocation>
    <subcellularLocation>
        <location evidence="1">Membrane</location>
        <topology evidence="1">Multi-pass membrane protein</topology>
    </subcellularLocation>
</comment>
<accession>A0A938BMF6</accession>
<dbReference type="Proteomes" id="UP000748308">
    <property type="component" value="Unassembled WGS sequence"/>
</dbReference>
<protein>
    <submittedName>
        <fullName evidence="7">ABC transporter permease</fullName>
    </submittedName>
</protein>
<dbReference type="GO" id="GO:0005886">
    <property type="term" value="C:plasma membrane"/>
    <property type="evidence" value="ECO:0007669"/>
    <property type="project" value="UniProtKB-SubCell"/>
</dbReference>
<dbReference type="Gene3D" id="1.10.3720.10">
    <property type="entry name" value="MetI-like"/>
    <property type="match status" value="1"/>
</dbReference>
<dbReference type="PANTHER" id="PTHR43632">
    <property type="entry name" value="PERMEASE COMPONENT OF TUNGSTATE ABC TRANSPORTER"/>
    <property type="match status" value="1"/>
</dbReference>
<evidence type="ECO:0000313" key="8">
    <source>
        <dbReference type="Proteomes" id="UP000748308"/>
    </source>
</evidence>
<dbReference type="InterPro" id="IPR049783">
    <property type="entry name" value="ABC_perm_TupB-like"/>
</dbReference>
<evidence type="ECO:0000256" key="2">
    <source>
        <dbReference type="ARBA" id="ARBA00022692"/>
    </source>
</evidence>
<dbReference type="Pfam" id="PF00528">
    <property type="entry name" value="BPD_transp_1"/>
    <property type="match status" value="1"/>
</dbReference>
<dbReference type="GO" id="GO:0055085">
    <property type="term" value="P:transmembrane transport"/>
    <property type="evidence" value="ECO:0007669"/>
    <property type="project" value="InterPro"/>
</dbReference>
<sequence>MDFLLHSLGDALRLIAAFDRDLLGIVATTLRVAVASTAIAALLALPPALLIARREFPGKPLVLSLLRSAMAIPTVLIGLLVYAFIARNAPLGGMRLLFTPAAIVIGQVLLILPLITALAHAALQQRAALVYEEARLLGASPRAASWQVLVESRLGVTTAVAAGFGRVISEVGIALMLGGNIRGSTRTITTAITLETSQGNFARAFALGLVLLALVVLIHLFLRLRNEARAA</sequence>
<comment type="caution">
    <text evidence="7">The sequence shown here is derived from an EMBL/GenBank/DDBJ whole genome shotgun (WGS) entry which is preliminary data.</text>
</comment>
<evidence type="ECO:0000313" key="7">
    <source>
        <dbReference type="EMBL" id="MBM3317969.1"/>
    </source>
</evidence>
<dbReference type="SUPFAM" id="SSF161098">
    <property type="entry name" value="MetI-like"/>
    <property type="match status" value="1"/>
</dbReference>
<evidence type="ECO:0000256" key="4">
    <source>
        <dbReference type="ARBA" id="ARBA00023136"/>
    </source>
</evidence>
<keyword evidence="2 5" id="KW-0812">Transmembrane</keyword>
<feature type="transmembrane region" description="Helical" evidence="5">
    <location>
        <begin position="22"/>
        <end position="45"/>
    </location>
</feature>
<feature type="transmembrane region" description="Helical" evidence="5">
    <location>
        <begin position="201"/>
        <end position="222"/>
    </location>
</feature>
<dbReference type="AlphaFoldDB" id="A0A938BMF6"/>
<feature type="domain" description="ABC transmembrane type-1" evidence="6">
    <location>
        <begin position="26"/>
        <end position="222"/>
    </location>
</feature>
<dbReference type="PROSITE" id="PS50928">
    <property type="entry name" value="ABC_TM1"/>
    <property type="match status" value="1"/>
</dbReference>
<evidence type="ECO:0000256" key="3">
    <source>
        <dbReference type="ARBA" id="ARBA00022989"/>
    </source>
</evidence>
<keyword evidence="3 5" id="KW-1133">Transmembrane helix</keyword>
<evidence type="ECO:0000259" key="6">
    <source>
        <dbReference type="PROSITE" id="PS50928"/>
    </source>
</evidence>
<organism evidence="7 8">
    <name type="scientific">Eiseniibacteriota bacterium</name>
    <dbReference type="NCBI Taxonomy" id="2212470"/>
    <lineage>
        <taxon>Bacteria</taxon>
        <taxon>Candidatus Eiseniibacteriota</taxon>
    </lineage>
</organism>